<keyword evidence="6" id="KW-1185">Reference proteome</keyword>
<dbReference type="InterPro" id="IPR020904">
    <property type="entry name" value="Sc_DH/Rdtase_CS"/>
</dbReference>
<organism evidence="5 6">
    <name type="scientific">Truncatella angustata</name>
    <dbReference type="NCBI Taxonomy" id="152316"/>
    <lineage>
        <taxon>Eukaryota</taxon>
        <taxon>Fungi</taxon>
        <taxon>Dikarya</taxon>
        <taxon>Ascomycota</taxon>
        <taxon>Pezizomycotina</taxon>
        <taxon>Sordariomycetes</taxon>
        <taxon>Xylariomycetidae</taxon>
        <taxon>Amphisphaeriales</taxon>
        <taxon>Sporocadaceae</taxon>
        <taxon>Truncatella</taxon>
    </lineage>
</organism>
<dbReference type="Pfam" id="PF13561">
    <property type="entry name" value="adh_short_C2"/>
    <property type="match status" value="1"/>
</dbReference>
<gene>
    <name evidence="5" type="ORF">BKA67DRAFT_592712</name>
</gene>
<keyword evidence="2" id="KW-0521">NADP</keyword>
<dbReference type="InterPro" id="IPR002347">
    <property type="entry name" value="SDR_fam"/>
</dbReference>
<dbReference type="GO" id="GO:0016491">
    <property type="term" value="F:oxidoreductase activity"/>
    <property type="evidence" value="ECO:0007669"/>
    <property type="project" value="UniProtKB-KW"/>
</dbReference>
<reference evidence="5" key="1">
    <citation type="journal article" date="2021" name="Nat. Commun.">
        <title>Genetic determinants of endophytism in the Arabidopsis root mycobiome.</title>
        <authorList>
            <person name="Mesny F."/>
            <person name="Miyauchi S."/>
            <person name="Thiergart T."/>
            <person name="Pickel B."/>
            <person name="Atanasova L."/>
            <person name="Karlsson M."/>
            <person name="Huettel B."/>
            <person name="Barry K.W."/>
            <person name="Haridas S."/>
            <person name="Chen C."/>
            <person name="Bauer D."/>
            <person name="Andreopoulos W."/>
            <person name="Pangilinan J."/>
            <person name="LaButti K."/>
            <person name="Riley R."/>
            <person name="Lipzen A."/>
            <person name="Clum A."/>
            <person name="Drula E."/>
            <person name="Henrissat B."/>
            <person name="Kohler A."/>
            <person name="Grigoriev I.V."/>
            <person name="Martin F.M."/>
            <person name="Hacquard S."/>
        </authorList>
    </citation>
    <scope>NUCLEOTIDE SEQUENCE</scope>
    <source>
        <strain evidence="5">MPI-SDFR-AT-0073</strain>
    </source>
</reference>
<dbReference type="OrthoDB" id="2898618at2759"/>
<dbReference type="InterPro" id="IPR036291">
    <property type="entry name" value="NAD(P)-bd_dom_sf"/>
</dbReference>
<protein>
    <submittedName>
        <fullName evidence="5">Short chain dehydrogenase/reductase family protein</fullName>
    </submittedName>
</protein>
<dbReference type="InterPro" id="IPR052178">
    <property type="entry name" value="Sec_Metab_Biosynth_SDR"/>
</dbReference>
<dbReference type="Gene3D" id="3.40.50.720">
    <property type="entry name" value="NAD(P)-binding Rossmann-like Domain"/>
    <property type="match status" value="1"/>
</dbReference>
<evidence type="ECO:0000256" key="1">
    <source>
        <dbReference type="ARBA" id="ARBA00006484"/>
    </source>
</evidence>
<name>A0A9P8UMB0_9PEZI</name>
<dbReference type="PRINTS" id="PR00080">
    <property type="entry name" value="SDRFAMILY"/>
</dbReference>
<dbReference type="GeneID" id="70133753"/>
<dbReference type="PANTHER" id="PTHR43618:SF18">
    <property type="entry name" value="SHORT CHAIN DEHYDROGENASE_REDUCTASE FAMILY (AFU_ORTHOLOGUE AFUA_5G12480)"/>
    <property type="match status" value="1"/>
</dbReference>
<dbReference type="Proteomes" id="UP000758603">
    <property type="component" value="Unassembled WGS sequence"/>
</dbReference>
<proteinExistence type="inferred from homology"/>
<evidence type="ECO:0000313" key="5">
    <source>
        <dbReference type="EMBL" id="KAH6654699.1"/>
    </source>
</evidence>
<evidence type="ECO:0000313" key="6">
    <source>
        <dbReference type="Proteomes" id="UP000758603"/>
    </source>
</evidence>
<dbReference type="RefSeq" id="XP_045958969.1">
    <property type="nucleotide sequence ID" value="XM_046104862.1"/>
</dbReference>
<comment type="caution">
    <text evidence="5">The sequence shown here is derived from an EMBL/GenBank/DDBJ whole genome shotgun (WGS) entry which is preliminary data.</text>
</comment>
<accession>A0A9P8UMB0</accession>
<dbReference type="EMBL" id="JAGPXC010000004">
    <property type="protein sequence ID" value="KAH6654699.1"/>
    <property type="molecule type" value="Genomic_DNA"/>
</dbReference>
<dbReference type="Pfam" id="PF00106">
    <property type="entry name" value="adh_short"/>
    <property type="match status" value="1"/>
</dbReference>
<evidence type="ECO:0000256" key="4">
    <source>
        <dbReference type="RuleBase" id="RU000363"/>
    </source>
</evidence>
<sequence length="309" mass="33417">MTIQAPLESESMHSVKGLIAVVTGAGSGIGQIMATALEHNGAKVYILGRTLEKLKETVARAKFGNIIPIQASVTSHDDLQRAVDRIRDEEGYINLLINNAGISTPNLGPPNTRPGPKWSLGRVRDYWFSRSYEDYLAVMQTNTVANLIVSFAFLELLDQGNKMREAEAALRPNLNPATAKMRSWVSSQIITTSSIGGFGRDHAAFIYNASKAATTHMMKHLATYLVPFGIRSNIIAPGFWHTGMTDDVARGIALTGGAVPKTLIPEQRFGTEQEMGGTIVYLASPAAGYCNGSVFVIDGGYLTNHPSTY</sequence>
<dbReference type="PRINTS" id="PR00081">
    <property type="entry name" value="GDHRDH"/>
</dbReference>
<dbReference type="PANTHER" id="PTHR43618">
    <property type="entry name" value="7-ALPHA-HYDROXYSTEROID DEHYDROGENASE"/>
    <property type="match status" value="1"/>
</dbReference>
<evidence type="ECO:0000256" key="2">
    <source>
        <dbReference type="ARBA" id="ARBA00022857"/>
    </source>
</evidence>
<dbReference type="PROSITE" id="PS00061">
    <property type="entry name" value="ADH_SHORT"/>
    <property type="match status" value="1"/>
</dbReference>
<keyword evidence="3" id="KW-0560">Oxidoreductase</keyword>
<comment type="similarity">
    <text evidence="1 4">Belongs to the short-chain dehydrogenases/reductases (SDR) family.</text>
</comment>
<evidence type="ECO:0000256" key="3">
    <source>
        <dbReference type="ARBA" id="ARBA00023002"/>
    </source>
</evidence>
<dbReference type="CDD" id="cd05233">
    <property type="entry name" value="SDR_c"/>
    <property type="match status" value="1"/>
</dbReference>
<dbReference type="AlphaFoldDB" id="A0A9P8UMB0"/>
<dbReference type="SUPFAM" id="SSF51735">
    <property type="entry name" value="NAD(P)-binding Rossmann-fold domains"/>
    <property type="match status" value="1"/>
</dbReference>